<feature type="compositionally biased region" description="Acidic residues" evidence="2">
    <location>
        <begin position="227"/>
        <end position="261"/>
    </location>
</feature>
<feature type="region of interest" description="Disordered" evidence="2">
    <location>
        <begin position="1"/>
        <end position="364"/>
    </location>
</feature>
<keyword evidence="4" id="KW-1185">Reference proteome</keyword>
<evidence type="ECO:0000256" key="1">
    <source>
        <dbReference type="SAM" id="Coils"/>
    </source>
</evidence>
<evidence type="ECO:0000313" key="3">
    <source>
        <dbReference type="EMBL" id="RDX40174.1"/>
    </source>
</evidence>
<accession>A0A371CIR3</accession>
<dbReference type="AlphaFoldDB" id="A0A371CIR3"/>
<feature type="compositionally biased region" description="Low complexity" evidence="2">
    <location>
        <begin position="33"/>
        <end position="50"/>
    </location>
</feature>
<dbReference type="EMBL" id="KZ857580">
    <property type="protein sequence ID" value="RDX40174.1"/>
    <property type="molecule type" value="Genomic_DNA"/>
</dbReference>
<name>A0A371CIR3_9APHY</name>
<dbReference type="Gene3D" id="1.20.5.110">
    <property type="match status" value="1"/>
</dbReference>
<feature type="non-terminal residue" evidence="3">
    <location>
        <position position="916"/>
    </location>
</feature>
<feature type="compositionally biased region" description="Low complexity" evidence="2">
    <location>
        <begin position="621"/>
        <end position="645"/>
    </location>
</feature>
<evidence type="ECO:0000256" key="2">
    <source>
        <dbReference type="SAM" id="MobiDB-lite"/>
    </source>
</evidence>
<feature type="compositionally biased region" description="Acidic residues" evidence="2">
    <location>
        <begin position="190"/>
        <end position="219"/>
    </location>
</feature>
<evidence type="ECO:0000313" key="4">
    <source>
        <dbReference type="Proteomes" id="UP000256964"/>
    </source>
</evidence>
<dbReference type="STRING" id="139420.A0A371CIR3"/>
<protein>
    <submittedName>
        <fullName evidence="3">Uncharacterized protein</fullName>
    </submittedName>
</protein>
<proteinExistence type="predicted"/>
<organism evidence="3 4">
    <name type="scientific">Lentinus brumalis</name>
    <dbReference type="NCBI Taxonomy" id="2498619"/>
    <lineage>
        <taxon>Eukaryota</taxon>
        <taxon>Fungi</taxon>
        <taxon>Dikarya</taxon>
        <taxon>Basidiomycota</taxon>
        <taxon>Agaricomycotina</taxon>
        <taxon>Agaricomycetes</taxon>
        <taxon>Polyporales</taxon>
        <taxon>Polyporaceae</taxon>
        <taxon>Lentinus</taxon>
    </lineage>
</organism>
<keyword evidence="1" id="KW-0175">Coiled coil</keyword>
<feature type="compositionally biased region" description="Acidic residues" evidence="2">
    <location>
        <begin position="117"/>
        <end position="128"/>
    </location>
</feature>
<feature type="compositionally biased region" description="Acidic residues" evidence="2">
    <location>
        <begin position="10"/>
        <end position="19"/>
    </location>
</feature>
<feature type="compositionally biased region" description="Polar residues" evidence="2">
    <location>
        <begin position="283"/>
        <end position="292"/>
    </location>
</feature>
<feature type="region of interest" description="Disordered" evidence="2">
    <location>
        <begin position="538"/>
        <end position="575"/>
    </location>
</feature>
<feature type="compositionally biased region" description="Low complexity" evidence="2">
    <location>
        <begin position="545"/>
        <end position="560"/>
    </location>
</feature>
<dbReference type="Proteomes" id="UP000256964">
    <property type="component" value="Unassembled WGS sequence"/>
</dbReference>
<gene>
    <name evidence="3" type="ORF">OH76DRAFT_1423875</name>
</gene>
<sequence length="916" mass="96945">MVKRNKAQAPDDDDDDGEEPPPKKPARKPPPASTKKPPASNQKPATTPSKTAPPRPTPRPVVQIPQRAKQAGPKKGGPGAPSSASKQPRAKVTQEEPQEEEPSPPHSRKRGRRIEVQQDDGQAEEDERDTPIPASKKKKKKKFVMVDESDDSVVETPAKKSAGSRPTSTAAKVSPAKAVKGKQRALEPASEGDEEPQESGAENVEDEAGVDDDAGDEDDVVVRGMIEDDGAQEEGVDDDVLAEGSEEQEDPGDEDYEEDGAVEERHSTDVEIVYVTKKKTQKKAQPSPSAVHTRSRSAGKGSTTPSAVKGDVKGKGVAKAPSTRSRRKAVPAAAGESGEVAKTTSQRRPAKKSDPGPLEFPFARPHTDAQTRAPYLWLFNPASDGEDFDALHQRLQSLAEARKFRVLNCKDLTGYDCIHPANPAPLAAGSVLSSLFSPALVALTPDYEFSDMVDALDLNIRTLVATSLASDWSLHACEERMDALEKRLDGVEGALTRLEGAFTKYDDVLGMLSRMCQPSVNEGSPPLSMSLFPGAPAAPASPLTHPAHPYVASSSSSAPVRQPPAQPSPSSRPGYYEAWKVPSYEPGGGALAAHFYERGVGADTRTAAAALPSHGHPSEPGPSRAGASSEAGPSRAPAASEAAGSMEAGTSRPGGRRVRAASRSPPPTPSHPAKVLRDEEPEAATFFVVSDSEDAQEGGPQVLADDHTHAANETSTGAVAQDDFPPTFLGADAVEGEHAAANETSTAGVAQDDVPATFLGADAVEGEHAAPALTEQDGVPPSSLGAGPVEGEHAAHHTAMVNSGLDDVQHDVQVEQLMEGQDVIHDDVGMADEEELGAGDLGADEQEEADLDLGVWWHMVEEWAMVEMDVQAFSAHVDEIEVRVMSLRTTLRQMETAQEDAEWQAALEAVQVQETL</sequence>
<feature type="coiled-coil region" evidence="1">
    <location>
        <begin position="474"/>
        <end position="501"/>
    </location>
</feature>
<feature type="region of interest" description="Disordered" evidence="2">
    <location>
        <begin position="610"/>
        <end position="680"/>
    </location>
</feature>
<reference evidence="3 4" key="1">
    <citation type="journal article" date="2018" name="Biotechnol. Biofuels">
        <title>Integrative visual omics of the white-rot fungus Polyporus brumalis exposes the biotechnological potential of its oxidative enzymes for delignifying raw plant biomass.</title>
        <authorList>
            <person name="Miyauchi S."/>
            <person name="Rancon A."/>
            <person name="Drula E."/>
            <person name="Hage H."/>
            <person name="Chaduli D."/>
            <person name="Favel A."/>
            <person name="Grisel S."/>
            <person name="Henrissat B."/>
            <person name="Herpoel-Gimbert I."/>
            <person name="Ruiz-Duenas F.J."/>
            <person name="Chevret D."/>
            <person name="Hainaut M."/>
            <person name="Lin J."/>
            <person name="Wang M."/>
            <person name="Pangilinan J."/>
            <person name="Lipzen A."/>
            <person name="Lesage-Meessen L."/>
            <person name="Navarro D."/>
            <person name="Riley R."/>
            <person name="Grigoriev I.V."/>
            <person name="Zhou S."/>
            <person name="Raouche S."/>
            <person name="Rosso M.N."/>
        </authorList>
    </citation>
    <scope>NUCLEOTIDE SEQUENCE [LARGE SCALE GENOMIC DNA]</scope>
    <source>
        <strain evidence="3 4">BRFM 1820</strain>
    </source>
</reference>